<dbReference type="PANTHER" id="PTHR28597">
    <property type="entry name" value="VOLTAGE-DEPENDENT CALCIUM CHANNEL BETA SUBUNIT-ASSOCIATED REGULATORY PROTEIN"/>
    <property type="match status" value="1"/>
</dbReference>
<reference evidence="3" key="2">
    <citation type="submission" date="2025-08" db="UniProtKB">
        <authorList>
            <consortium name="Ensembl"/>
        </authorList>
    </citation>
    <scope>IDENTIFICATION</scope>
    <source>
        <strain evidence="3">broiler</strain>
    </source>
</reference>
<keyword evidence="2" id="KW-0472">Membrane</keyword>
<evidence type="ECO:0000313" key="3">
    <source>
        <dbReference type="Ensembl" id="ENSGALP00010041644.1"/>
    </source>
</evidence>
<feature type="compositionally biased region" description="Low complexity" evidence="1">
    <location>
        <begin position="732"/>
        <end position="749"/>
    </location>
</feature>
<name>A0A8V1ABP0_CHICK</name>
<feature type="compositionally biased region" description="Low complexity" evidence="1">
    <location>
        <begin position="639"/>
        <end position="663"/>
    </location>
</feature>
<evidence type="ECO:0000313" key="4">
    <source>
        <dbReference type="Proteomes" id="UP000000539"/>
    </source>
</evidence>
<reference evidence="3" key="1">
    <citation type="submission" date="2020-11" db="EMBL/GenBank/DDBJ databases">
        <title>Gallus gallus (Chicken) genome, bGalGal1, GRCg7b, maternal haplotype autosomes + Z &amp; W.</title>
        <authorList>
            <person name="Warren W."/>
            <person name="Formenti G."/>
            <person name="Fedrigo O."/>
            <person name="Haase B."/>
            <person name="Mountcastle J."/>
            <person name="Balacco J."/>
            <person name="Tracey A."/>
            <person name="Schneider V."/>
            <person name="Okimoto R."/>
            <person name="Cheng H."/>
            <person name="Hawken R."/>
            <person name="Howe K."/>
            <person name="Jarvis E.D."/>
        </authorList>
    </citation>
    <scope>NUCLEOTIDE SEQUENCE [LARGE SCALE GENOMIC DNA]</scope>
    <source>
        <strain evidence="3">Broiler</strain>
    </source>
</reference>
<dbReference type="GeneTree" id="ENSGT00390000009230"/>
<feature type="compositionally biased region" description="Low complexity" evidence="1">
    <location>
        <begin position="613"/>
        <end position="632"/>
    </location>
</feature>
<organism evidence="3 4">
    <name type="scientific">Gallus gallus</name>
    <name type="common">Chicken</name>
    <dbReference type="NCBI Taxonomy" id="9031"/>
    <lineage>
        <taxon>Eukaryota</taxon>
        <taxon>Metazoa</taxon>
        <taxon>Chordata</taxon>
        <taxon>Craniata</taxon>
        <taxon>Vertebrata</taxon>
        <taxon>Euteleostomi</taxon>
        <taxon>Archelosauria</taxon>
        <taxon>Archosauria</taxon>
        <taxon>Dinosauria</taxon>
        <taxon>Saurischia</taxon>
        <taxon>Theropoda</taxon>
        <taxon>Coelurosauria</taxon>
        <taxon>Aves</taxon>
        <taxon>Neognathae</taxon>
        <taxon>Galloanserae</taxon>
        <taxon>Galliformes</taxon>
        <taxon>Phasianidae</taxon>
        <taxon>Phasianinae</taxon>
        <taxon>Gallus</taxon>
    </lineage>
</organism>
<evidence type="ECO:0000256" key="2">
    <source>
        <dbReference type="SAM" id="Phobius"/>
    </source>
</evidence>
<dbReference type="GlyGen" id="A0A8V1ABP0">
    <property type="glycosylation" value="1 site"/>
</dbReference>
<dbReference type="GO" id="GO:0045955">
    <property type="term" value="P:negative regulation of calcium ion-dependent exocytosis"/>
    <property type="evidence" value="ECO:0000318"/>
    <property type="project" value="GO_Central"/>
</dbReference>
<dbReference type="GO" id="GO:0030141">
    <property type="term" value="C:secretory granule"/>
    <property type="evidence" value="ECO:0007669"/>
    <property type="project" value="Ensembl"/>
</dbReference>
<evidence type="ECO:0000256" key="1">
    <source>
        <dbReference type="SAM" id="MobiDB-lite"/>
    </source>
</evidence>
<feature type="compositionally biased region" description="Basic residues" evidence="1">
    <location>
        <begin position="684"/>
        <end position="708"/>
    </location>
</feature>
<dbReference type="GO" id="GO:1903170">
    <property type="term" value="P:negative regulation of calcium ion transmembrane transport"/>
    <property type="evidence" value="ECO:0007669"/>
    <property type="project" value="Ensembl"/>
</dbReference>
<feature type="region of interest" description="Disordered" evidence="1">
    <location>
        <begin position="213"/>
        <end position="303"/>
    </location>
</feature>
<feature type="region of interest" description="Disordered" evidence="1">
    <location>
        <begin position="335"/>
        <end position="369"/>
    </location>
</feature>
<feature type="region of interest" description="Disordered" evidence="1">
    <location>
        <begin position="442"/>
        <end position="806"/>
    </location>
</feature>
<feature type="compositionally biased region" description="Polar residues" evidence="1">
    <location>
        <begin position="255"/>
        <end position="270"/>
    </location>
</feature>
<dbReference type="PANTHER" id="PTHR28597:SF1">
    <property type="entry name" value="VOLTAGE-DEPENDENT CALCIUM CHANNEL BETA SUBUNIT-ASSOCIATED REGULATORY PROTEIN"/>
    <property type="match status" value="1"/>
</dbReference>
<accession>A0A8V1ABP0</accession>
<feature type="compositionally biased region" description="Low complexity" evidence="1">
    <location>
        <begin position="456"/>
        <end position="471"/>
    </location>
</feature>
<keyword evidence="2" id="KW-1133">Transmembrane helix</keyword>
<feature type="transmembrane region" description="Helical" evidence="2">
    <location>
        <begin position="61"/>
        <end position="85"/>
    </location>
</feature>
<dbReference type="OrthoDB" id="6247020at2759"/>
<feature type="region of interest" description="Disordered" evidence="1">
    <location>
        <begin position="385"/>
        <end position="426"/>
    </location>
</feature>
<dbReference type="Proteomes" id="UP000000539">
    <property type="component" value="Chromosome 28"/>
</dbReference>
<sequence>METEFLHHRRSAAAFPSRPGQGVPADVPGLDRTMNDDPTPWDNATESSTALPGEVSPQDGYVLLLALLSIFIGGTLVLLSGILIVCRRCCEADRRHSRASDDPEKTTTTYLDDSQPAQDITIKVEDPECLSASSYRDAESERFLSSSSSSARRVSFNEAALYEQGKKTQEKGRRYTLTEGDFHHLKNARLTHLHLPPPALKIVTIHECESSENSLAMTPRRPPPKPGLAIFQPPGGAVPQPGHAVCPSSALPGDTYNSTAGGSPATSSDSGEGPSFTAAPRTGKGPMVGSASPGEAPPAPTQGPVLQFFTRLRRHASLDGASPYFRIKKWKLESTQRASSLDTRGSPKRRQFQRQRAASESMDQEDRDPHQTDIIQYIAHTDDVAFHPAGGPFLPSPSSPPPSLGRLEPGEDGPSEAAAPEQRSVGHDIWSLRASLELYAASERSNDQDSVRSDGADSVSSGGAAPCPSSSLDEAEGPDEKLWARPKAEESEPGTRKLLQMDSGYASIEAPGRGGEEGPPADQTASEKRICFTSAGRKGTIFESFEGREPDEEEEDEEEDEEDEARRGAVGGGRPGAHPQPPGVVPVRADADGSGRAVAAEGLQHRREDGRAVQRLRAARPAVRRVPAARKAPLPHAPPQAVAARQAVQRPGGAIPRAGAAPHPSAPRGQRQLPAGRPLPRPAAPHRQRRGRRGGRGGRRRRSAARSRHSGDRGGARRGAPGRARARRRGGVPRTRAVRGAAARRGAAGQDNGRHRGAAVRASAEGGGGAAGGDGERGGRNCRRRAPRPQPRVGRTRCGSARCAGG</sequence>
<dbReference type="Ensembl" id="ENSGALT00010067901.1">
    <property type="protein sequence ID" value="ENSGALP00010041644.1"/>
    <property type="gene ID" value="ENSGALG00010028013.1"/>
</dbReference>
<feature type="compositionally biased region" description="Basic and acidic residues" evidence="1">
    <location>
        <begin position="478"/>
        <end position="495"/>
    </location>
</feature>
<feature type="region of interest" description="Disordered" evidence="1">
    <location>
        <begin position="1"/>
        <end position="53"/>
    </location>
</feature>
<proteinExistence type="predicted"/>
<reference evidence="3" key="3">
    <citation type="submission" date="2025-09" db="UniProtKB">
        <authorList>
            <consortium name="Ensembl"/>
        </authorList>
    </citation>
    <scope>IDENTIFICATION</scope>
    <source>
        <strain evidence="3">broiler</strain>
    </source>
</reference>
<dbReference type="GO" id="GO:0030426">
    <property type="term" value="C:growth cone"/>
    <property type="evidence" value="ECO:0007669"/>
    <property type="project" value="Ensembl"/>
</dbReference>
<feature type="compositionally biased region" description="Basic and acidic residues" evidence="1">
    <location>
        <begin position="444"/>
        <end position="455"/>
    </location>
</feature>
<protein>
    <submittedName>
        <fullName evidence="3">CACN subunit beta associated regulatory protein</fullName>
    </submittedName>
</protein>
<feature type="compositionally biased region" description="Acidic residues" evidence="1">
    <location>
        <begin position="549"/>
        <end position="563"/>
    </location>
</feature>
<feature type="compositionally biased region" description="Pro residues" evidence="1">
    <location>
        <begin position="394"/>
        <end position="403"/>
    </location>
</feature>
<dbReference type="InterPro" id="IPR037658">
    <property type="entry name" value="CBARP"/>
</dbReference>
<dbReference type="AlphaFoldDB" id="A0A8V1ABP0"/>
<dbReference type="FunCoup" id="A0A8V1ABP0">
    <property type="interactions" value="239"/>
</dbReference>
<dbReference type="GO" id="GO:0005886">
    <property type="term" value="C:plasma membrane"/>
    <property type="evidence" value="ECO:0000318"/>
    <property type="project" value="GO_Central"/>
</dbReference>
<keyword evidence="4" id="KW-1185">Reference proteome</keyword>
<gene>
    <name evidence="3" type="primary">CBARP</name>
</gene>
<keyword evidence="2" id="KW-0812">Transmembrane</keyword>
<feature type="compositionally biased region" description="Basic and acidic residues" evidence="1">
    <location>
        <begin position="603"/>
        <end position="612"/>
    </location>
</feature>
<dbReference type="GO" id="GO:0044325">
    <property type="term" value="F:transmembrane transporter binding"/>
    <property type="evidence" value="ECO:0000318"/>
    <property type="project" value="GO_Central"/>
</dbReference>